<dbReference type="NCBIfam" id="NF033399">
    <property type="entry name" value="thiazolyl_GetA"/>
    <property type="match status" value="1"/>
</dbReference>
<dbReference type="RefSeq" id="WP_204011178.1">
    <property type="nucleotide sequence ID" value="NZ_BOPG01000103.1"/>
</dbReference>
<evidence type="ECO:0000313" key="2">
    <source>
        <dbReference type="Proteomes" id="UP000612585"/>
    </source>
</evidence>
<comment type="caution">
    <text evidence="1">The sequence shown here is derived from an EMBL/GenBank/DDBJ whole genome shotgun (WGS) entry which is preliminary data.</text>
</comment>
<dbReference type="EMBL" id="BOPG01000103">
    <property type="protein sequence ID" value="GIJ63831.1"/>
    <property type="molecule type" value="Genomic_DNA"/>
</dbReference>
<sequence length="61" mass="6355">MEPNLQTLDLGLDVDDLDVDVFELVGGNLTTESLTAGHGMTELVASCDIIVCITSCPICSG</sequence>
<protein>
    <submittedName>
        <fullName evidence="1">Uncharacterized protein</fullName>
    </submittedName>
</protein>
<reference evidence="1" key="1">
    <citation type="submission" date="2021-01" db="EMBL/GenBank/DDBJ databases">
        <title>Whole genome shotgun sequence of Virgisporangium aurantiacum NBRC 16421.</title>
        <authorList>
            <person name="Komaki H."/>
            <person name="Tamura T."/>
        </authorList>
    </citation>
    <scope>NUCLEOTIDE SEQUENCE</scope>
    <source>
        <strain evidence="1">NBRC 16421</strain>
    </source>
</reference>
<accession>A0A8J3ZLR6</accession>
<name>A0A8J3ZLR6_9ACTN</name>
<dbReference type="Proteomes" id="UP000612585">
    <property type="component" value="Unassembled WGS sequence"/>
</dbReference>
<keyword evidence="2" id="KW-1185">Reference proteome</keyword>
<dbReference type="AlphaFoldDB" id="A0A8J3ZLR6"/>
<organism evidence="1 2">
    <name type="scientific">Virgisporangium aurantiacum</name>
    <dbReference type="NCBI Taxonomy" id="175570"/>
    <lineage>
        <taxon>Bacteria</taxon>
        <taxon>Bacillati</taxon>
        <taxon>Actinomycetota</taxon>
        <taxon>Actinomycetes</taxon>
        <taxon>Micromonosporales</taxon>
        <taxon>Micromonosporaceae</taxon>
        <taxon>Virgisporangium</taxon>
    </lineage>
</organism>
<proteinExistence type="predicted"/>
<gene>
    <name evidence="1" type="ORF">Vau01_113470</name>
</gene>
<evidence type="ECO:0000313" key="1">
    <source>
        <dbReference type="EMBL" id="GIJ63831.1"/>
    </source>
</evidence>